<evidence type="ECO:0000256" key="9">
    <source>
        <dbReference type="ARBA" id="ARBA00030585"/>
    </source>
</evidence>
<dbReference type="GO" id="GO:0046686">
    <property type="term" value="P:response to cadmium ion"/>
    <property type="evidence" value="ECO:0007669"/>
    <property type="project" value="EnsemblFungi"/>
</dbReference>
<dbReference type="VEuPathDB" id="FungiDB:B1J91_L03630g"/>
<dbReference type="InterPro" id="IPR014746">
    <property type="entry name" value="Gln_synth/guanido_kin_cat_dom"/>
</dbReference>
<dbReference type="AlphaFoldDB" id="A0A0W0E5S4"/>
<dbReference type="GO" id="GO:0005524">
    <property type="term" value="F:ATP binding"/>
    <property type="evidence" value="ECO:0007669"/>
    <property type="project" value="UniProtKB-UniRule"/>
</dbReference>
<evidence type="ECO:0000256" key="3">
    <source>
        <dbReference type="ARBA" id="ARBA00012220"/>
    </source>
</evidence>
<dbReference type="EMBL" id="LLZZ01000115">
    <property type="protein sequence ID" value="KTB04913.1"/>
    <property type="molecule type" value="Genomic_DNA"/>
</dbReference>
<comment type="catalytic activity">
    <reaction evidence="11">
        <text>L-cysteine + L-glutamate + ATP = gamma-L-glutamyl-L-cysteine + ADP + phosphate + H(+)</text>
        <dbReference type="Rhea" id="RHEA:13285"/>
        <dbReference type="ChEBI" id="CHEBI:15378"/>
        <dbReference type="ChEBI" id="CHEBI:29985"/>
        <dbReference type="ChEBI" id="CHEBI:30616"/>
        <dbReference type="ChEBI" id="CHEBI:35235"/>
        <dbReference type="ChEBI" id="CHEBI:43474"/>
        <dbReference type="ChEBI" id="CHEBI:58173"/>
        <dbReference type="ChEBI" id="CHEBI:456216"/>
        <dbReference type="EC" id="6.3.2.2"/>
    </reaction>
</comment>
<dbReference type="EMBL" id="LLZZ01000132">
    <property type="protein sequence ID" value="KTB01136.1"/>
    <property type="molecule type" value="Genomic_DNA"/>
</dbReference>
<accession>A0A0W0E5S4</accession>
<keyword evidence="8 11" id="KW-0067">ATP-binding</keyword>
<dbReference type="FunFam" id="3.30.590.50:FF:000006">
    <property type="entry name" value="Glutamate--cysteine ligase"/>
    <property type="match status" value="1"/>
</dbReference>
<dbReference type="Gene3D" id="3.30.590.50">
    <property type="match status" value="2"/>
</dbReference>
<dbReference type="VEuPathDB" id="FungiDB:GWK60_L11605"/>
<evidence type="ECO:0000313" key="12">
    <source>
        <dbReference type="EMBL" id="KTB01136.1"/>
    </source>
</evidence>
<evidence type="ECO:0000313" key="14">
    <source>
        <dbReference type="Proteomes" id="UP000054886"/>
    </source>
</evidence>
<comment type="caution">
    <text evidence="12">The sequence shown here is derived from an EMBL/GenBank/DDBJ whole genome shotgun (WGS) entry which is preliminary data.</text>
</comment>
<dbReference type="GO" id="GO:0042542">
    <property type="term" value="P:response to hydrogen peroxide"/>
    <property type="evidence" value="ECO:0007669"/>
    <property type="project" value="EnsemblFungi"/>
</dbReference>
<dbReference type="GO" id="GO:0004357">
    <property type="term" value="F:glutamate-cysteine ligase activity"/>
    <property type="evidence" value="ECO:0007669"/>
    <property type="project" value="UniProtKB-UniRule"/>
</dbReference>
<evidence type="ECO:0000256" key="4">
    <source>
        <dbReference type="ARBA" id="ARBA00014618"/>
    </source>
</evidence>
<keyword evidence="5 11" id="KW-0436">Ligase</keyword>
<dbReference type="PANTHER" id="PTHR11164">
    <property type="entry name" value="GLUTAMATE CYSTEINE LIGASE"/>
    <property type="match status" value="1"/>
</dbReference>
<dbReference type="GO" id="GO:0005737">
    <property type="term" value="C:cytoplasm"/>
    <property type="evidence" value="ECO:0007669"/>
    <property type="project" value="EnsemblFungi"/>
</dbReference>
<gene>
    <name evidence="12" type="ORF">AO440_004588</name>
    <name evidence="13" type="ORF">AO440_004998</name>
</gene>
<dbReference type="GO" id="GO:0006750">
    <property type="term" value="P:glutathione biosynthetic process"/>
    <property type="evidence" value="ECO:0007669"/>
    <property type="project" value="UniProtKB-UniRule"/>
</dbReference>
<evidence type="ECO:0000256" key="10">
    <source>
        <dbReference type="ARBA" id="ARBA00032122"/>
    </source>
</evidence>
<sequence length="678" mass="78916">MGLLSLGTPLPWEESRNYSEHIRNEGVEQLLYVFKSAGGRDGDPLLWGDEVEYMMVELEAGKQVATLDVVHDRILDELNERDLELCNVNDVKFHPEYGRFMLEATPKSAYPGYVAEYVEYNMQQRRLVAEYKLAQYAEEEHLKGKRLVPLTLTVFPRMGCPDFLNIPNAWDHKNTASRSLFLPDEVINRHARFPNLTSSIRTRRGEKVCINIPILKDRNTPELDDSIKPRDWFVPEDKESRLASKPGHIYLDAMGFGMGCSCLQMTYQAPNIEKARFLYDTLVNFAPVFLAVSAATPGFKGWVADQDVRWNVISGAVDDRTPQERSVPPLLPEYNIDGFGGILKENRKKVQQIPKSRYSVVDLYLGGNENKSFNRRYNDTDVPVNEKVLKRLLENEKYPLDYDLAKHFAHLYIRDPISTFEELLDQDNSTSTNHFENIQSTNWQTLRFKPPTQEATPDNHNVPGWRVEFRPLDIQLLDFENAAFSNMMYMIVDFVLQNTDKINPYVPMSQVWENMIRAHHRDAAIKEKFYWRTTFDSQEKLQFGDESEERSLDEIFHNKNNGIFPVFINTILKQRNFIQKEWQEMKDQPQNRRLYYYFKIISDRASGRLPTAAKFLKNFILTHPDYRHDSKISQQINYDLIEMCDRITHLDDSRGELSAFVGEEIAKFLLNNKLSTGN</sequence>
<evidence type="ECO:0000256" key="7">
    <source>
        <dbReference type="ARBA" id="ARBA00022741"/>
    </source>
</evidence>
<dbReference type="PANTHER" id="PTHR11164:SF0">
    <property type="entry name" value="GLUTAMATE--CYSTEINE LIGASE CATALYTIC SUBUNIT"/>
    <property type="match status" value="1"/>
</dbReference>
<dbReference type="InterPro" id="IPR004308">
    <property type="entry name" value="GCS"/>
</dbReference>
<name>A0A0W0E5S4_CANGB</name>
<evidence type="ECO:0000313" key="13">
    <source>
        <dbReference type="EMBL" id="KTB04913.1"/>
    </source>
</evidence>
<keyword evidence="7 11" id="KW-0547">Nucleotide-binding</keyword>
<keyword evidence="6 11" id="KW-0317">Glutathione biosynthesis</keyword>
<reference evidence="12 14" key="1">
    <citation type="submission" date="2015-10" db="EMBL/GenBank/DDBJ databases">
        <title>Draft genomes sequences of Candida glabrata isolates 1A, 1B, 2A, 2B, 3A and 3B.</title>
        <authorList>
            <person name="Haavelsrud O.E."/>
            <person name="Gaustad P."/>
        </authorList>
    </citation>
    <scope>NUCLEOTIDE SEQUENCE [LARGE SCALE GENOMIC DNA]</scope>
    <source>
        <strain evidence="12">910700640</strain>
    </source>
</reference>
<evidence type="ECO:0000256" key="8">
    <source>
        <dbReference type="ARBA" id="ARBA00022840"/>
    </source>
</evidence>
<dbReference type="Proteomes" id="UP000054886">
    <property type="component" value="Unassembled WGS sequence"/>
</dbReference>
<dbReference type="FunFam" id="3.30.590.50:FF:000004">
    <property type="entry name" value="Glutamate-cysteine ligase Gcs1"/>
    <property type="match status" value="1"/>
</dbReference>
<dbReference type="Gene3D" id="1.10.150.710">
    <property type="entry name" value="Glutamate cysteine ligase subdomain"/>
    <property type="match status" value="1"/>
</dbReference>
<evidence type="ECO:0000256" key="6">
    <source>
        <dbReference type="ARBA" id="ARBA00022684"/>
    </source>
</evidence>
<organism evidence="12 14">
    <name type="scientific">Candida glabrata</name>
    <name type="common">Yeast</name>
    <name type="synonym">Torulopsis glabrata</name>
    <dbReference type="NCBI Taxonomy" id="5478"/>
    <lineage>
        <taxon>Eukaryota</taxon>
        <taxon>Fungi</taxon>
        <taxon>Dikarya</taxon>
        <taxon>Ascomycota</taxon>
        <taxon>Saccharomycotina</taxon>
        <taxon>Saccharomycetes</taxon>
        <taxon>Saccharomycetales</taxon>
        <taxon>Saccharomycetaceae</taxon>
        <taxon>Nakaseomyces</taxon>
    </lineage>
</organism>
<proteinExistence type="inferred from homology"/>
<evidence type="ECO:0000256" key="5">
    <source>
        <dbReference type="ARBA" id="ARBA00022598"/>
    </source>
</evidence>
<protein>
    <recommendedName>
        <fullName evidence="4 11">Glutamate--cysteine ligase</fullName>
        <ecNumber evidence="3 11">6.3.2.2</ecNumber>
    </recommendedName>
    <alternativeName>
        <fullName evidence="10 11">Gamma-ECS</fullName>
    </alternativeName>
    <alternativeName>
        <fullName evidence="9 11">Gamma-glutamylcysteine synthetase</fullName>
    </alternativeName>
</protein>
<dbReference type="Gene3D" id="1.10.8.960">
    <property type="match status" value="1"/>
</dbReference>
<dbReference type="VEuPathDB" id="FungiDB:GVI51_L03443"/>
<dbReference type="Pfam" id="PF03074">
    <property type="entry name" value="GCS"/>
    <property type="match status" value="1"/>
</dbReference>
<evidence type="ECO:0000256" key="11">
    <source>
        <dbReference type="RuleBase" id="RU367135"/>
    </source>
</evidence>
<evidence type="ECO:0000256" key="2">
    <source>
        <dbReference type="ARBA" id="ARBA00008100"/>
    </source>
</evidence>
<evidence type="ECO:0000256" key="1">
    <source>
        <dbReference type="ARBA" id="ARBA00005006"/>
    </source>
</evidence>
<dbReference type="VEuPathDB" id="FungiDB:CAGL0L03630g"/>
<dbReference type="EC" id="6.3.2.2" evidence="3 11"/>
<dbReference type="SUPFAM" id="SSF55931">
    <property type="entry name" value="Glutamine synthetase/guanido kinase"/>
    <property type="match status" value="1"/>
</dbReference>
<comment type="similarity">
    <text evidence="2 11">Belongs to the glutamate--cysteine ligase type 3 family.</text>
</comment>
<dbReference type="UniPathway" id="UPA00142">
    <property type="reaction ID" value="UER00209"/>
</dbReference>
<comment type="pathway">
    <text evidence="1 11">Sulfur metabolism; glutathione biosynthesis; glutathione from L-cysteine and L-glutamate: step 1/2.</text>
</comment>